<accession>A0AAF3FRA9</accession>
<feature type="transmembrane region" description="Helical" evidence="1">
    <location>
        <begin position="133"/>
        <end position="155"/>
    </location>
</feature>
<proteinExistence type="predicted"/>
<feature type="transmembrane region" description="Helical" evidence="1">
    <location>
        <begin position="191"/>
        <end position="219"/>
    </location>
</feature>
<dbReference type="WBParaSite" id="MBELARI_LOCUS9533">
    <property type="protein sequence ID" value="MBELARI_LOCUS9533"/>
    <property type="gene ID" value="MBELARI_LOCUS9533"/>
</dbReference>
<keyword evidence="1" id="KW-0812">Transmembrane</keyword>
<protein>
    <submittedName>
        <fullName evidence="3">Uncharacterized protein</fullName>
    </submittedName>
</protein>
<dbReference type="AlphaFoldDB" id="A0AAF3FRA9"/>
<keyword evidence="1" id="KW-0472">Membrane</keyword>
<feature type="transmembrane region" description="Helical" evidence="1">
    <location>
        <begin position="15"/>
        <end position="36"/>
    </location>
</feature>
<evidence type="ECO:0000313" key="3">
    <source>
        <dbReference type="WBParaSite" id="MBELARI_LOCUS9533"/>
    </source>
</evidence>
<feature type="transmembrane region" description="Helical" evidence="1">
    <location>
        <begin position="240"/>
        <end position="265"/>
    </location>
</feature>
<keyword evidence="2" id="KW-1185">Reference proteome</keyword>
<name>A0AAF3FRA9_9BILA</name>
<dbReference type="Proteomes" id="UP000887575">
    <property type="component" value="Unassembled WGS sequence"/>
</dbReference>
<keyword evidence="1" id="KW-1133">Transmembrane helix</keyword>
<reference evidence="3" key="1">
    <citation type="submission" date="2024-02" db="UniProtKB">
        <authorList>
            <consortium name="WormBaseParasite"/>
        </authorList>
    </citation>
    <scope>IDENTIFICATION</scope>
</reference>
<feature type="transmembrane region" description="Helical" evidence="1">
    <location>
        <begin position="291"/>
        <end position="313"/>
    </location>
</feature>
<evidence type="ECO:0000256" key="1">
    <source>
        <dbReference type="SAM" id="Phobius"/>
    </source>
</evidence>
<evidence type="ECO:0000313" key="2">
    <source>
        <dbReference type="Proteomes" id="UP000887575"/>
    </source>
</evidence>
<feature type="transmembrane region" description="Helical" evidence="1">
    <location>
        <begin position="57"/>
        <end position="78"/>
    </location>
</feature>
<sequence length="358" mass="40654">MLELNKSQAALVSSLFQLCGFFDLAIGFLTAYAIMYKSPKSCQTYKWYLLNNVFTNLVFDVCIAYLSPILITTVFGFYCLSPFPLKPLAAHLMMSTALTSVFAMIISISLLFYYRISLVVPFEIRSFVKWTAILFYATAYSTVCPTYFALLLVSYNSDVTENTQLVISQSQNLTYLQSVDYLRLIYNVSAFYYEMFICWGLCMSTIGVTLLGLLGFYNYKHVFKNANANISTQTKNLQTNIYHVIICECLAFVLAGGAQSFSFVLPTMQKILFPNLDIYLIDVVLKAIDPITSLACLFGCLHTTCNCLIIISLTRHYRSWFLEQVLQIHSQRSNRRLTFVRASINFGSNSVFNKRTSG</sequence>
<dbReference type="InterPro" id="IPR019422">
    <property type="entry name" value="7TM_GPCR_serpentine_rcpt_Srh"/>
</dbReference>
<organism evidence="2 3">
    <name type="scientific">Mesorhabditis belari</name>
    <dbReference type="NCBI Taxonomy" id="2138241"/>
    <lineage>
        <taxon>Eukaryota</taxon>
        <taxon>Metazoa</taxon>
        <taxon>Ecdysozoa</taxon>
        <taxon>Nematoda</taxon>
        <taxon>Chromadorea</taxon>
        <taxon>Rhabditida</taxon>
        <taxon>Rhabditina</taxon>
        <taxon>Rhabditomorpha</taxon>
        <taxon>Rhabditoidea</taxon>
        <taxon>Rhabditidae</taxon>
        <taxon>Mesorhabditinae</taxon>
        <taxon>Mesorhabditis</taxon>
    </lineage>
</organism>
<dbReference type="Pfam" id="PF10318">
    <property type="entry name" value="7TM_GPCR_Srh"/>
    <property type="match status" value="1"/>
</dbReference>
<feature type="transmembrane region" description="Helical" evidence="1">
    <location>
        <begin position="90"/>
        <end position="113"/>
    </location>
</feature>